<protein>
    <recommendedName>
        <fullName evidence="4">Roadblock/LAMTOR2 domain-containing protein</fullName>
    </recommendedName>
</protein>
<gene>
    <name evidence="2" type="ORF">EV685_1126</name>
</gene>
<dbReference type="RefSeq" id="WP_130481032.1">
    <property type="nucleotide sequence ID" value="NZ_SGWV01000008.1"/>
</dbReference>
<dbReference type="EMBL" id="SGWV01000008">
    <property type="protein sequence ID" value="RZS56577.1"/>
    <property type="molecule type" value="Genomic_DNA"/>
</dbReference>
<accession>A0A4Q7LR93</accession>
<dbReference type="Proteomes" id="UP000293433">
    <property type="component" value="Unassembled WGS sequence"/>
</dbReference>
<name>A0A4Q7LR93_9BURK</name>
<sequence length="470" mass="50012">MLKSLFGDLTPLREPAERRESPPDFVATAILESVAGEVNDRGQIVDRNLRDLFVTGSPAQAMRAHFAGSREEHGADQRIISLHDPAQMWAAAVIKALADASGQPVERLHLRDQTTLGTLAMIERTTLPRRAGDTLKVYHADVRGQGADVSAIPYALMERSDLTAVIVGPLPPSAIDEMLTQLRTAIASDTWHCPHLLFLLPVGASWIANKIEALSWPAGMQVQTLAEPLTSASAVWNKLLAHWNQIKGSHGAAAGPATQARVAPGGPGSSHAAMARAEAGPSGFGLASAFAPTYPPSLSPAPHNESVHTNNTTTVLVASPAYPSAASAYPSTGAGDAAGGHEATRRAPDAQRAASVLHELMLLDGLIFAALVDINSGQVVASEGRGPDIDRAAVAASEVLRVHRRTLRQLGHARVNDPVDEVLVTAGSRYHILRTLQAHPDFFILAVLDKLRSNLAMTRFRIMEAQQVLN</sequence>
<evidence type="ECO:0008006" key="4">
    <source>
        <dbReference type="Google" id="ProtNLM"/>
    </source>
</evidence>
<evidence type="ECO:0000313" key="3">
    <source>
        <dbReference type="Proteomes" id="UP000293433"/>
    </source>
</evidence>
<keyword evidence="3" id="KW-1185">Reference proteome</keyword>
<comment type="caution">
    <text evidence="2">The sequence shown here is derived from an EMBL/GenBank/DDBJ whole genome shotgun (WGS) entry which is preliminary data.</text>
</comment>
<feature type="region of interest" description="Disordered" evidence="1">
    <location>
        <begin position="250"/>
        <end position="275"/>
    </location>
</feature>
<reference evidence="2 3" key="1">
    <citation type="submission" date="2019-02" db="EMBL/GenBank/DDBJ databases">
        <title>Genomic Encyclopedia of Type Strains, Phase IV (KMG-IV): sequencing the most valuable type-strain genomes for metagenomic binning, comparative biology and taxonomic classification.</title>
        <authorList>
            <person name="Goeker M."/>
        </authorList>
    </citation>
    <scope>NUCLEOTIDE SEQUENCE [LARGE SCALE GENOMIC DNA]</scope>
    <source>
        <strain evidence="2 3">DSM 10617</strain>
    </source>
</reference>
<feature type="region of interest" description="Disordered" evidence="1">
    <location>
        <begin position="1"/>
        <end position="21"/>
    </location>
</feature>
<dbReference type="OrthoDB" id="3781969at2"/>
<evidence type="ECO:0000256" key="1">
    <source>
        <dbReference type="SAM" id="MobiDB-lite"/>
    </source>
</evidence>
<evidence type="ECO:0000313" key="2">
    <source>
        <dbReference type="EMBL" id="RZS56577.1"/>
    </source>
</evidence>
<dbReference type="Gene3D" id="3.30.450.30">
    <property type="entry name" value="Dynein light chain 2a, cytoplasmic"/>
    <property type="match status" value="1"/>
</dbReference>
<proteinExistence type="predicted"/>
<dbReference type="AlphaFoldDB" id="A0A4Q7LR93"/>
<organism evidence="2 3">
    <name type="scientific">Sphaerotilus mobilis</name>
    <dbReference type="NCBI Taxonomy" id="47994"/>
    <lineage>
        <taxon>Bacteria</taxon>
        <taxon>Pseudomonadati</taxon>
        <taxon>Pseudomonadota</taxon>
        <taxon>Betaproteobacteria</taxon>
        <taxon>Burkholderiales</taxon>
        <taxon>Sphaerotilaceae</taxon>
        <taxon>Sphaerotilus</taxon>
    </lineage>
</organism>